<dbReference type="AlphaFoldDB" id="A0A7W3WPY9"/>
<dbReference type="EMBL" id="JABJWZ010000344">
    <property type="protein sequence ID" value="MBB1256354.1"/>
    <property type="molecule type" value="Genomic_DNA"/>
</dbReference>
<evidence type="ECO:0000256" key="1">
    <source>
        <dbReference type="SAM" id="MobiDB-lite"/>
    </source>
</evidence>
<feature type="signal peptide" evidence="2">
    <location>
        <begin position="1"/>
        <end position="22"/>
    </location>
</feature>
<organism evidence="3 4">
    <name type="scientific">Streptomyces alkaliterrae</name>
    <dbReference type="NCBI Taxonomy" id="2213162"/>
    <lineage>
        <taxon>Bacteria</taxon>
        <taxon>Bacillati</taxon>
        <taxon>Actinomycetota</taxon>
        <taxon>Actinomycetes</taxon>
        <taxon>Kitasatosporales</taxon>
        <taxon>Streptomycetaceae</taxon>
        <taxon>Streptomyces</taxon>
    </lineage>
</organism>
<evidence type="ECO:0000313" key="4">
    <source>
        <dbReference type="Proteomes" id="UP000525686"/>
    </source>
</evidence>
<dbReference type="NCBIfam" id="NF038353">
    <property type="entry name" value="FxLYD_dom"/>
    <property type="match status" value="1"/>
</dbReference>
<proteinExistence type="predicted"/>
<keyword evidence="2" id="KW-0732">Signal</keyword>
<feature type="region of interest" description="Disordered" evidence="1">
    <location>
        <begin position="136"/>
        <end position="162"/>
    </location>
</feature>
<name>A0A7W3WPY9_9ACTN</name>
<dbReference type="RefSeq" id="WP_181355416.1">
    <property type="nucleotide sequence ID" value="NZ_JABJWZ010000344.1"/>
</dbReference>
<evidence type="ECO:0000256" key="2">
    <source>
        <dbReference type="SAM" id="SignalP"/>
    </source>
</evidence>
<dbReference type="PROSITE" id="PS51257">
    <property type="entry name" value="PROKAR_LIPOPROTEIN"/>
    <property type="match status" value="1"/>
</dbReference>
<feature type="chain" id="PRO_5039102777" description="DUF4878 domain-containing protein" evidence="2">
    <location>
        <begin position="23"/>
        <end position="271"/>
    </location>
</feature>
<evidence type="ECO:0000313" key="3">
    <source>
        <dbReference type="EMBL" id="MBB1256354.1"/>
    </source>
</evidence>
<protein>
    <recommendedName>
        <fullName evidence="5">DUF4878 domain-containing protein</fullName>
    </recommendedName>
</protein>
<comment type="caution">
    <text evidence="3">The sequence shown here is derived from an EMBL/GenBank/DDBJ whole genome shotgun (WGS) entry which is preliminary data.</text>
</comment>
<reference evidence="4" key="1">
    <citation type="submission" date="2020-05" db="EMBL/GenBank/DDBJ databases">
        <title>Classification of alakaliphilic streptomycetes isolated from an alkaline soil next to Lonar Crater, India and a proposal for the recognition of Streptomyces alkaliterrae sp. nov.</title>
        <authorList>
            <person name="Golinska P."/>
        </authorList>
    </citation>
    <scope>NUCLEOTIDE SEQUENCE [LARGE SCALE GENOMIC DNA]</scope>
    <source>
        <strain evidence="4">OF3</strain>
    </source>
</reference>
<dbReference type="Proteomes" id="UP000525686">
    <property type="component" value="Unassembled WGS sequence"/>
</dbReference>
<accession>A0A7W3WPY9</accession>
<gene>
    <name evidence="3" type="ORF">H3146_23800</name>
</gene>
<evidence type="ECO:0008006" key="5">
    <source>
        <dbReference type="Google" id="ProtNLM"/>
    </source>
</evidence>
<sequence length="271" mass="28846">MRIRAVTATLTVALCLTLTACGGNGSSGGDSGDSGAGTEELEKAVESYLAAVSGGESATAYGMLSERCRKTTNRGEFEQAAALAHELYGKLTPKNIRVTELRGDSARVKATVGVPALDSEDGDGARWVREGGEWRMDKCDDAAPGDPSGASEKGDATSASSRHFADVRIVSQGAETEYGVTGYRVRLTVTNSGSKAANYWVAVEAYDKDDDYLGQTHASVERLGPGKTWRDDVTFYDETIENGELAEVRTVKVKQVDYCDGSTDDPLMCQI</sequence>
<dbReference type="InterPro" id="IPR047676">
    <property type="entry name" value="FxLYD_dom"/>
</dbReference>